<dbReference type="PANTHER" id="PTHR45947:SF3">
    <property type="entry name" value="SULFOQUINOVOSYL TRANSFERASE SQD2"/>
    <property type="match status" value="1"/>
</dbReference>
<dbReference type="EMBL" id="FQYU01000006">
    <property type="protein sequence ID" value="SHJ61579.1"/>
    <property type="molecule type" value="Genomic_DNA"/>
</dbReference>
<proteinExistence type="predicted"/>
<dbReference type="RefSeq" id="WP_072994710.1">
    <property type="nucleotide sequence ID" value="NZ_FQYU01000006.1"/>
</dbReference>
<dbReference type="PANTHER" id="PTHR45947">
    <property type="entry name" value="SULFOQUINOVOSYL TRANSFERASE SQD2"/>
    <property type="match status" value="1"/>
</dbReference>
<sequence length="411" mass="47222">MKKILLSAYACSPYKGSEWSVGWSWVSGLAKKGYRVWCLTNVEDLEDCEKEKRALGFDNLVFVPVKLPFGLDKRWLDNNSKTIYAHYYLWKRRAAKVAERLHAEHRFDIAQHVSYGSFQQGSPLYRLENCKIIFGPVGGGQMALPIFKPYFGASWRIEIIRKYVSDFLMKYNTSLNETLKRADLVLTVNQETEMLLKTSKYYREGRDFYLSDSALPKQFANIEYKEREQADYLRLLWIGRFLPRRGLQLSLKALSYLPEDVPYKLTIVGDGEQKKSIAGWMEQYGLDASKIDLLGWVPYSEIHQQYENADVMLFCPLRDTAGLQATEAMAFGLPIITLNISGMRTIVPPSCGIKIDPSTTDGTAQDMAKAIEKMYRDPEFRKKASKEAYKTAMGYTWEAKIDEVASRFYGD</sequence>
<organism evidence="2 3">
    <name type="scientific">Pseudozobellia thermophila</name>
    <dbReference type="NCBI Taxonomy" id="192903"/>
    <lineage>
        <taxon>Bacteria</taxon>
        <taxon>Pseudomonadati</taxon>
        <taxon>Bacteroidota</taxon>
        <taxon>Flavobacteriia</taxon>
        <taxon>Flavobacteriales</taxon>
        <taxon>Flavobacteriaceae</taxon>
        <taxon>Pseudozobellia</taxon>
    </lineage>
</organism>
<feature type="domain" description="Glycosyl transferase family 1" evidence="1">
    <location>
        <begin position="225"/>
        <end position="390"/>
    </location>
</feature>
<evidence type="ECO:0000313" key="2">
    <source>
        <dbReference type="EMBL" id="SHJ61579.1"/>
    </source>
</evidence>
<dbReference type="Gene3D" id="3.40.50.2000">
    <property type="entry name" value="Glycogen Phosphorylase B"/>
    <property type="match status" value="1"/>
</dbReference>
<dbReference type="Proteomes" id="UP000184543">
    <property type="component" value="Unassembled WGS sequence"/>
</dbReference>
<dbReference type="SUPFAM" id="SSF53756">
    <property type="entry name" value="UDP-Glycosyltransferase/glycogen phosphorylase"/>
    <property type="match status" value="1"/>
</dbReference>
<keyword evidence="3" id="KW-1185">Reference proteome</keyword>
<keyword evidence="2" id="KW-0808">Transferase</keyword>
<dbReference type="CDD" id="cd03801">
    <property type="entry name" value="GT4_PimA-like"/>
    <property type="match status" value="1"/>
</dbReference>
<protein>
    <submittedName>
        <fullName evidence="2">Glycosyltransferase involved in cell wall bisynthesis</fullName>
    </submittedName>
</protein>
<gene>
    <name evidence="2" type="ORF">SAMN04488513_106170</name>
</gene>
<dbReference type="InterPro" id="IPR001296">
    <property type="entry name" value="Glyco_trans_1"/>
</dbReference>
<dbReference type="GO" id="GO:0016757">
    <property type="term" value="F:glycosyltransferase activity"/>
    <property type="evidence" value="ECO:0007669"/>
    <property type="project" value="InterPro"/>
</dbReference>
<reference evidence="3" key="1">
    <citation type="submission" date="2016-11" db="EMBL/GenBank/DDBJ databases">
        <authorList>
            <person name="Varghese N."/>
            <person name="Submissions S."/>
        </authorList>
    </citation>
    <scope>NUCLEOTIDE SEQUENCE [LARGE SCALE GENOMIC DNA]</scope>
    <source>
        <strain evidence="3">DSM 19858</strain>
    </source>
</reference>
<dbReference type="STRING" id="192903.SAMN04488513_106170"/>
<evidence type="ECO:0000259" key="1">
    <source>
        <dbReference type="Pfam" id="PF00534"/>
    </source>
</evidence>
<dbReference type="AlphaFoldDB" id="A0A1M6KRK7"/>
<dbReference type="OrthoDB" id="596635at2"/>
<name>A0A1M6KRK7_9FLAO</name>
<dbReference type="InterPro" id="IPR050194">
    <property type="entry name" value="Glycosyltransferase_grp1"/>
</dbReference>
<dbReference type="Pfam" id="PF00534">
    <property type="entry name" value="Glycos_transf_1"/>
    <property type="match status" value="1"/>
</dbReference>
<evidence type="ECO:0000313" key="3">
    <source>
        <dbReference type="Proteomes" id="UP000184543"/>
    </source>
</evidence>
<accession>A0A1M6KRK7</accession>